<dbReference type="Pfam" id="PF02735">
    <property type="entry name" value="Ku"/>
    <property type="match status" value="2"/>
</dbReference>
<keyword evidence="8" id="KW-0378">Hydrolase</keyword>
<protein>
    <recommendedName>
        <fullName evidence="4">DNA helicase</fullName>
        <ecNumber evidence="4">3.6.4.12</ecNumber>
    </recommendedName>
</protein>
<reference evidence="19" key="1">
    <citation type="submission" date="2022-03" db="EMBL/GenBank/DDBJ databases">
        <authorList>
            <person name="Legras J.-L."/>
            <person name="Devillers H."/>
            <person name="Grondin C."/>
        </authorList>
    </citation>
    <scope>NUCLEOTIDE SEQUENCE</scope>
    <source>
        <strain evidence="19">CLIB 1423</strain>
    </source>
</reference>
<sequence length="753" mass="86998">MDSYKQFEIREGLVFLIELSAAIFQPVEQLNYKSQFQEILSSINELISELIITSHNTGVGIYLYNCTTTSEKFKQDSTIYSIFSLNDLNSKNMKYLNDLIDDDSNGIKSLEKHFTPNDKPVESIPVVLNTILNEFNSKSHYNNKKLIWVTNNDNPYNDDNTKRRLWKIINDYDEYRINISPILLDKFSGGEVEKFDMTKFQNIFLNSGGIKQEDEVKDEENDDDSEVDSLTKYINEQVRKAKVKQATLSTKIRAMILRLREIRRVQFNCDLILSDGGDVGGNLGCSIKGYTMYNHEKPRRYESMYNKDEESKLVHVKTRYVNENTNEEINKDERVDDNEADDDEGPTIGDNIKKGYPIGDSNVLYVNDRQLKYLKNYTFDHTPNKKLKELEGSAEEAAEKAEIEDEEADDLLDENAHKVTLSKAPYLKLLGFRRINLFNPFFNTSNPIFITPDLNNGLRSSSLEGGFQNSFTTFSSLYQSCVSLKRFAVVFGCLKKNAIPSLYCLYPTRVDNSTKYFGGKNHRSFVDDFPQGFFLIRLPWIEDIRSLPEYVLRKNGQYLYNTEKSSDKNFQDLVKQYKYIFNEFGLLHYQPVDFPNPSLNFFYKILRMHLLQIEDDEMESESEAENGILQLIENDSTVKKLVDLHNYIYEVDSKSDASRADLIKNLNSSLNSISNSESISEQPKDTKRAKIEIELTDADVVTAWKSDGWQNFNVSQLRGFISRHKQIAKATKRADMIDNIKAFLENKFGSIKK</sequence>
<comment type="caution">
    <text evidence="19">The sequence shown here is derived from an EMBL/GenBank/DDBJ whole genome shotgun (WGS) entry which is preliminary data.</text>
</comment>
<dbReference type="Pfam" id="PF03731">
    <property type="entry name" value="Ku_N"/>
    <property type="match status" value="1"/>
</dbReference>
<evidence type="ECO:0000256" key="10">
    <source>
        <dbReference type="ARBA" id="ARBA00022840"/>
    </source>
</evidence>
<dbReference type="Proteomes" id="UP000837801">
    <property type="component" value="Unassembled WGS sequence"/>
</dbReference>
<dbReference type="InterPro" id="IPR006165">
    <property type="entry name" value="Ku70"/>
</dbReference>
<dbReference type="GO" id="GO:0006310">
    <property type="term" value="P:DNA recombination"/>
    <property type="evidence" value="ECO:0007669"/>
    <property type="project" value="UniProtKB-KW"/>
</dbReference>
<dbReference type="Gene3D" id="2.40.290.10">
    <property type="match status" value="1"/>
</dbReference>
<keyword evidence="15" id="KW-0539">Nucleus</keyword>
<evidence type="ECO:0000256" key="3">
    <source>
        <dbReference type="ARBA" id="ARBA00005240"/>
    </source>
</evidence>
<evidence type="ECO:0000256" key="8">
    <source>
        <dbReference type="ARBA" id="ARBA00022801"/>
    </source>
</evidence>
<dbReference type="GO" id="GO:0003684">
    <property type="term" value="F:damaged DNA binding"/>
    <property type="evidence" value="ECO:0007669"/>
    <property type="project" value="InterPro"/>
</dbReference>
<keyword evidence="14" id="KW-0234">DNA repair</keyword>
<evidence type="ECO:0000256" key="11">
    <source>
        <dbReference type="ARBA" id="ARBA00022895"/>
    </source>
</evidence>
<keyword evidence="16" id="KW-0175">Coiled coil</keyword>
<keyword evidence="20" id="KW-1185">Reference proteome</keyword>
<dbReference type="GO" id="GO:0003690">
    <property type="term" value="F:double-stranded DNA binding"/>
    <property type="evidence" value="ECO:0007669"/>
    <property type="project" value="TreeGrafter"/>
</dbReference>
<keyword evidence="7" id="KW-0227">DNA damage</keyword>
<accession>A0A9P0QT39</accession>
<evidence type="ECO:0000256" key="4">
    <source>
        <dbReference type="ARBA" id="ARBA00012551"/>
    </source>
</evidence>
<feature type="compositionally biased region" description="Acidic residues" evidence="17">
    <location>
        <begin position="335"/>
        <end position="345"/>
    </location>
</feature>
<dbReference type="PANTHER" id="PTHR12604:SF2">
    <property type="entry name" value="X-RAY REPAIR CROSS-COMPLEMENTING PROTEIN 6"/>
    <property type="match status" value="1"/>
</dbReference>
<feature type="region of interest" description="Disordered" evidence="17">
    <location>
        <begin position="324"/>
        <end position="352"/>
    </location>
</feature>
<evidence type="ECO:0000256" key="6">
    <source>
        <dbReference type="ARBA" id="ARBA00022741"/>
    </source>
</evidence>
<evidence type="ECO:0000256" key="2">
    <source>
        <dbReference type="ARBA" id="ARBA00004574"/>
    </source>
</evidence>
<dbReference type="OrthoDB" id="3249161at2759"/>
<dbReference type="EMBL" id="CAKXYY010000014">
    <property type="protein sequence ID" value="CAH2354092.1"/>
    <property type="molecule type" value="Genomic_DNA"/>
</dbReference>
<evidence type="ECO:0000313" key="19">
    <source>
        <dbReference type="EMBL" id="CAH2354092.1"/>
    </source>
</evidence>
<dbReference type="InterPro" id="IPR006164">
    <property type="entry name" value="DNA_bd_Ku70/Ku80"/>
</dbReference>
<feature type="domain" description="Ku" evidence="18">
    <location>
        <begin position="344"/>
        <end position="555"/>
    </location>
</feature>
<keyword evidence="13" id="KW-0233">DNA recombination</keyword>
<evidence type="ECO:0000256" key="9">
    <source>
        <dbReference type="ARBA" id="ARBA00022806"/>
    </source>
</evidence>
<evidence type="ECO:0000259" key="18">
    <source>
        <dbReference type="SMART" id="SM00559"/>
    </source>
</evidence>
<dbReference type="InterPro" id="IPR036465">
    <property type="entry name" value="vWFA_dom_sf"/>
</dbReference>
<dbReference type="GO" id="GO:0043564">
    <property type="term" value="C:Ku70:Ku80 complex"/>
    <property type="evidence" value="ECO:0007669"/>
    <property type="project" value="InterPro"/>
</dbReference>
<keyword evidence="10" id="KW-0067">ATP-binding</keyword>
<dbReference type="GO" id="GO:0016787">
    <property type="term" value="F:hydrolase activity"/>
    <property type="evidence" value="ECO:0007669"/>
    <property type="project" value="UniProtKB-KW"/>
</dbReference>
<dbReference type="GO" id="GO:0000781">
    <property type="term" value="C:chromosome, telomeric region"/>
    <property type="evidence" value="ECO:0007669"/>
    <property type="project" value="UniProtKB-SubCell"/>
</dbReference>
<comment type="subcellular location">
    <subcellularLocation>
        <location evidence="2">Chromosome</location>
        <location evidence="2">Telomere</location>
    </subcellularLocation>
    <subcellularLocation>
        <location evidence="1">Nucleus</location>
    </subcellularLocation>
</comment>
<name>A0A9P0QT39_9ASCO</name>
<dbReference type="SUPFAM" id="SSF53300">
    <property type="entry name" value="vWA-like"/>
    <property type="match status" value="1"/>
</dbReference>
<dbReference type="SUPFAM" id="SSF100939">
    <property type="entry name" value="SPOC domain-like"/>
    <property type="match status" value="1"/>
</dbReference>
<evidence type="ECO:0000256" key="15">
    <source>
        <dbReference type="ARBA" id="ARBA00023242"/>
    </source>
</evidence>
<dbReference type="PANTHER" id="PTHR12604">
    <property type="entry name" value="KU AUTOANTIGEN DNA HELICASE"/>
    <property type="match status" value="1"/>
</dbReference>
<dbReference type="EC" id="3.6.4.12" evidence="4"/>
<dbReference type="GO" id="GO:0005524">
    <property type="term" value="F:ATP binding"/>
    <property type="evidence" value="ECO:0007669"/>
    <property type="project" value="UniProtKB-KW"/>
</dbReference>
<dbReference type="InterPro" id="IPR005161">
    <property type="entry name" value="Ku_N"/>
</dbReference>
<dbReference type="InterPro" id="IPR047087">
    <property type="entry name" value="KU70_core_dom"/>
</dbReference>
<dbReference type="AlphaFoldDB" id="A0A9P0QT39"/>
<feature type="coiled-coil region" evidence="16">
    <location>
        <begin position="384"/>
        <end position="414"/>
    </location>
</feature>
<dbReference type="GO" id="GO:0042162">
    <property type="term" value="F:telomeric DNA binding"/>
    <property type="evidence" value="ECO:0007669"/>
    <property type="project" value="InterPro"/>
</dbReference>
<evidence type="ECO:0000256" key="1">
    <source>
        <dbReference type="ARBA" id="ARBA00004123"/>
    </source>
</evidence>
<keyword evidence="9 19" id="KW-0347">Helicase</keyword>
<evidence type="ECO:0000256" key="13">
    <source>
        <dbReference type="ARBA" id="ARBA00023172"/>
    </source>
</evidence>
<organism evidence="19 20">
    <name type="scientific">[Candida] railenensis</name>
    <dbReference type="NCBI Taxonomy" id="45579"/>
    <lineage>
        <taxon>Eukaryota</taxon>
        <taxon>Fungi</taxon>
        <taxon>Dikarya</taxon>
        <taxon>Ascomycota</taxon>
        <taxon>Saccharomycotina</taxon>
        <taxon>Pichiomycetes</taxon>
        <taxon>Debaryomycetaceae</taxon>
        <taxon>Kurtzmaniella</taxon>
    </lineage>
</organism>
<evidence type="ECO:0000256" key="16">
    <source>
        <dbReference type="SAM" id="Coils"/>
    </source>
</evidence>
<comment type="similarity">
    <text evidence="3">Belongs to the ku70 family.</text>
</comment>
<evidence type="ECO:0000256" key="17">
    <source>
        <dbReference type="SAM" id="MobiDB-lite"/>
    </source>
</evidence>
<keyword evidence="12" id="KW-0238">DNA-binding</keyword>
<dbReference type="CDD" id="cd00788">
    <property type="entry name" value="KU70"/>
    <property type="match status" value="1"/>
</dbReference>
<gene>
    <name evidence="19" type="ORF">CLIB1423_14S01838</name>
</gene>
<evidence type="ECO:0000256" key="7">
    <source>
        <dbReference type="ARBA" id="ARBA00022763"/>
    </source>
</evidence>
<evidence type="ECO:0000313" key="20">
    <source>
        <dbReference type="Proteomes" id="UP000837801"/>
    </source>
</evidence>
<dbReference type="PIRSF" id="PIRSF003033">
    <property type="entry name" value="Ku70"/>
    <property type="match status" value="1"/>
</dbReference>
<dbReference type="GO" id="GO:0006303">
    <property type="term" value="P:double-strand break repair via nonhomologous end joining"/>
    <property type="evidence" value="ECO:0007669"/>
    <property type="project" value="InterPro"/>
</dbReference>
<keyword evidence="5" id="KW-0158">Chromosome</keyword>
<dbReference type="GO" id="GO:0000723">
    <property type="term" value="P:telomere maintenance"/>
    <property type="evidence" value="ECO:0007669"/>
    <property type="project" value="InterPro"/>
</dbReference>
<dbReference type="GO" id="GO:0003678">
    <property type="term" value="F:DNA helicase activity"/>
    <property type="evidence" value="ECO:0007669"/>
    <property type="project" value="UniProtKB-EC"/>
</dbReference>
<evidence type="ECO:0000256" key="14">
    <source>
        <dbReference type="ARBA" id="ARBA00023204"/>
    </source>
</evidence>
<keyword evidence="6" id="KW-0547">Nucleotide-binding</keyword>
<proteinExistence type="inferred from homology"/>
<keyword evidence="11" id="KW-0779">Telomere</keyword>
<dbReference type="InterPro" id="IPR016194">
    <property type="entry name" value="SPOC-like_C_dom_sf"/>
</dbReference>
<dbReference type="Gene3D" id="3.40.50.410">
    <property type="entry name" value="von Willebrand factor, type A domain"/>
    <property type="match status" value="1"/>
</dbReference>
<evidence type="ECO:0000256" key="5">
    <source>
        <dbReference type="ARBA" id="ARBA00022454"/>
    </source>
</evidence>
<dbReference type="SMART" id="SM00559">
    <property type="entry name" value="Ku78"/>
    <property type="match status" value="1"/>
</dbReference>
<evidence type="ECO:0000256" key="12">
    <source>
        <dbReference type="ARBA" id="ARBA00023125"/>
    </source>
</evidence>